<dbReference type="Proteomes" id="UP000554482">
    <property type="component" value="Unassembled WGS sequence"/>
</dbReference>
<dbReference type="GO" id="GO:0003677">
    <property type="term" value="F:DNA binding"/>
    <property type="evidence" value="ECO:0007669"/>
    <property type="project" value="TreeGrafter"/>
</dbReference>
<gene>
    <name evidence="1" type="ORF">FRX31_012609</name>
</gene>
<dbReference type="GO" id="GO:0005634">
    <property type="term" value="C:nucleus"/>
    <property type="evidence" value="ECO:0007669"/>
    <property type="project" value="TreeGrafter"/>
</dbReference>
<dbReference type="OrthoDB" id="5376140at2759"/>
<feature type="non-terminal residue" evidence="1">
    <location>
        <position position="85"/>
    </location>
</feature>
<keyword evidence="1" id="KW-0489">Methyltransferase</keyword>
<proteinExistence type="predicted"/>
<dbReference type="InterPro" id="IPR050390">
    <property type="entry name" value="C5-Methyltransferase"/>
</dbReference>
<accession>A0A7J6WK83</accession>
<dbReference type="GO" id="GO:0044027">
    <property type="term" value="P:negative regulation of gene expression via chromosomal CpG island methylation"/>
    <property type="evidence" value="ECO:0007669"/>
    <property type="project" value="TreeGrafter"/>
</dbReference>
<dbReference type="GO" id="GO:0003886">
    <property type="term" value="F:DNA (cytosine-5-)-methyltransferase activity"/>
    <property type="evidence" value="ECO:0007669"/>
    <property type="project" value="TreeGrafter"/>
</dbReference>
<protein>
    <submittedName>
        <fullName evidence="1">DNA (Cytosine-5)-methyltransferase CMT2</fullName>
    </submittedName>
</protein>
<sequence>KLPQFPLPTHDVVVRYGVPNEFERNTVAYDEGQPRKLEKAVVLLDTISDLPDVKNDEVREEMSYKTPPQTEFQKYIRSSEYGELF</sequence>
<keyword evidence="2" id="KW-1185">Reference proteome</keyword>
<reference evidence="1 2" key="1">
    <citation type="submission" date="2020-06" db="EMBL/GenBank/DDBJ databases">
        <title>Transcriptomic and genomic resources for Thalictrum thalictroides and T. hernandezii: Facilitating candidate gene discovery in an emerging model plant lineage.</title>
        <authorList>
            <person name="Arias T."/>
            <person name="Riano-Pachon D.M."/>
            <person name="Di Stilio V.S."/>
        </authorList>
    </citation>
    <scope>NUCLEOTIDE SEQUENCE [LARGE SCALE GENOMIC DNA]</scope>
    <source>
        <strain evidence="2">cv. WT478/WT964</strain>
        <tissue evidence="1">Leaves</tissue>
    </source>
</reference>
<dbReference type="Gene3D" id="3.90.120.10">
    <property type="entry name" value="DNA Methylase, subunit A, domain 2"/>
    <property type="match status" value="1"/>
</dbReference>
<dbReference type="EMBL" id="JABWDY010014198">
    <property type="protein sequence ID" value="KAF5197804.1"/>
    <property type="molecule type" value="Genomic_DNA"/>
</dbReference>
<comment type="caution">
    <text evidence="1">The sequence shown here is derived from an EMBL/GenBank/DDBJ whole genome shotgun (WGS) entry which is preliminary data.</text>
</comment>
<name>A0A7J6WK83_THATH</name>
<organism evidence="1 2">
    <name type="scientific">Thalictrum thalictroides</name>
    <name type="common">Rue-anemone</name>
    <name type="synonym">Anemone thalictroides</name>
    <dbReference type="NCBI Taxonomy" id="46969"/>
    <lineage>
        <taxon>Eukaryota</taxon>
        <taxon>Viridiplantae</taxon>
        <taxon>Streptophyta</taxon>
        <taxon>Embryophyta</taxon>
        <taxon>Tracheophyta</taxon>
        <taxon>Spermatophyta</taxon>
        <taxon>Magnoliopsida</taxon>
        <taxon>Ranunculales</taxon>
        <taxon>Ranunculaceae</taxon>
        <taxon>Thalictroideae</taxon>
        <taxon>Thalictrum</taxon>
    </lineage>
</organism>
<dbReference type="AlphaFoldDB" id="A0A7J6WK83"/>
<evidence type="ECO:0000313" key="2">
    <source>
        <dbReference type="Proteomes" id="UP000554482"/>
    </source>
</evidence>
<dbReference type="PANTHER" id="PTHR10629:SF34">
    <property type="entry name" value="DNA (CYTOSINE-5)-METHYLTRANSFERASE CMT2"/>
    <property type="match status" value="1"/>
</dbReference>
<evidence type="ECO:0000313" key="1">
    <source>
        <dbReference type="EMBL" id="KAF5197804.1"/>
    </source>
</evidence>
<dbReference type="PANTHER" id="PTHR10629">
    <property type="entry name" value="CYTOSINE-SPECIFIC METHYLTRANSFERASE"/>
    <property type="match status" value="1"/>
</dbReference>
<dbReference type="GO" id="GO:0032259">
    <property type="term" value="P:methylation"/>
    <property type="evidence" value="ECO:0007669"/>
    <property type="project" value="UniProtKB-KW"/>
</dbReference>
<keyword evidence="1" id="KW-0808">Transferase</keyword>